<comment type="similarity">
    <text evidence="1">Belongs to the ABC transporter superfamily.</text>
</comment>
<gene>
    <name evidence="8" type="ORF">A5810_002218</name>
    <name evidence="6" type="ORF">D9Z05_03855</name>
    <name evidence="7" type="ORF">DTX73_09010</name>
</gene>
<dbReference type="EMBL" id="NGKW01000004">
    <property type="protein sequence ID" value="OTN93353.1"/>
    <property type="molecule type" value="Genomic_DNA"/>
</dbReference>
<reference evidence="8 9" key="1">
    <citation type="submission" date="2017-05" db="EMBL/GenBank/DDBJ databases">
        <title>The Genome Sequence of Enterococcus faecium 7H8_DIV0219.</title>
        <authorList>
            <consortium name="The Broad Institute Genomics Platform"/>
            <consortium name="The Broad Institute Genomic Center for Infectious Diseases"/>
            <person name="Earl A."/>
            <person name="Manson A."/>
            <person name="Schwartman J."/>
            <person name="Gilmore M."/>
            <person name="Abouelleil A."/>
            <person name="Cao P."/>
            <person name="Chapman S."/>
            <person name="Cusick C."/>
            <person name="Shea T."/>
            <person name="Young S."/>
            <person name="Neafsey D."/>
            <person name="Nusbaum C."/>
            <person name="Birren B."/>
        </authorList>
    </citation>
    <scope>NUCLEOTIDE SEQUENCE [LARGE SCALE GENOMIC DNA]</scope>
    <source>
        <strain evidence="8 9">7H8_DIV0219</strain>
    </source>
</reference>
<dbReference type="InterPro" id="IPR050763">
    <property type="entry name" value="ABC_transporter_ATP-binding"/>
</dbReference>
<dbReference type="GO" id="GO:0016887">
    <property type="term" value="F:ATP hydrolysis activity"/>
    <property type="evidence" value="ECO:0007669"/>
    <property type="project" value="InterPro"/>
</dbReference>
<dbReference type="SUPFAM" id="SSF52540">
    <property type="entry name" value="P-loop containing nucleoside triphosphate hydrolases"/>
    <property type="match status" value="1"/>
</dbReference>
<dbReference type="Pfam" id="PF00005">
    <property type="entry name" value="ABC_tran"/>
    <property type="match status" value="1"/>
</dbReference>
<feature type="domain" description="ABC transporter" evidence="5">
    <location>
        <begin position="5"/>
        <end position="237"/>
    </location>
</feature>
<keyword evidence="2" id="KW-0813">Transport</keyword>
<dbReference type="AlphaFoldDB" id="A0A242BCX5"/>
<evidence type="ECO:0000256" key="1">
    <source>
        <dbReference type="ARBA" id="ARBA00005417"/>
    </source>
</evidence>
<dbReference type="PANTHER" id="PTHR42711">
    <property type="entry name" value="ABC TRANSPORTER ATP-BINDING PROTEIN"/>
    <property type="match status" value="1"/>
</dbReference>
<dbReference type="InterPro" id="IPR003593">
    <property type="entry name" value="AAA+_ATPase"/>
</dbReference>
<evidence type="ECO:0000313" key="6">
    <source>
        <dbReference type="EMBL" id="AYM72443.1"/>
    </source>
</evidence>
<dbReference type="SMART" id="SM00382">
    <property type="entry name" value="AAA"/>
    <property type="match status" value="1"/>
</dbReference>
<dbReference type="PANTHER" id="PTHR42711:SF5">
    <property type="entry name" value="ABC TRANSPORTER ATP-BINDING PROTEIN NATA"/>
    <property type="match status" value="1"/>
</dbReference>
<dbReference type="EMBL" id="CP033041">
    <property type="protein sequence ID" value="AYM72443.1"/>
    <property type="molecule type" value="Genomic_DNA"/>
</dbReference>
<reference evidence="6 10" key="3">
    <citation type="submission" date="2018-10" db="EMBL/GenBank/DDBJ databases">
        <title>Escaping from acidified nitrite in gastric host defense: Transcriptomic basis for resistance to free nitrous acid in Enterococcus faecalis.</title>
        <authorList>
            <person name="Yu Z."/>
            <person name="Shi D."/>
            <person name="Liu W."/>
            <person name="Meng F."/>
        </authorList>
    </citation>
    <scope>NUCLEOTIDE SEQUENCE [LARGE SCALE GENOMIC DNA]</scope>
    <source>
        <strain evidence="6 10">JE1</strain>
    </source>
</reference>
<accession>A0A242BCX5</accession>
<reference evidence="7 11" key="2">
    <citation type="submission" date="2018-07" db="EMBL/GenBank/DDBJ databases">
        <title>High quality draft genome sequencing of Enterococcus faecium exhibiting probiotic potential isolated from mucus of freshwater fish.</title>
        <authorList>
            <person name="El-Jeni R."/>
            <person name="Ghedira K."/>
            <person name="Abdelhak S."/>
            <person name="El-Bour M."/>
            <person name="Bouhaouala-Zahar B."/>
        </authorList>
    </citation>
    <scope>NUCLEOTIDE SEQUENCE [LARGE SCALE GENOMIC DNA]</scope>
    <source>
        <strain evidence="7 11">R.A73</strain>
    </source>
</reference>
<dbReference type="Gene3D" id="3.40.50.300">
    <property type="entry name" value="P-loop containing nucleotide triphosphate hydrolases"/>
    <property type="match status" value="1"/>
</dbReference>
<proteinExistence type="inferred from homology"/>
<dbReference type="Proteomes" id="UP000448762">
    <property type="component" value="Unassembled WGS sequence"/>
</dbReference>
<evidence type="ECO:0000313" key="11">
    <source>
        <dbReference type="Proteomes" id="UP000448762"/>
    </source>
</evidence>
<keyword evidence="3" id="KW-0547">Nucleotide-binding</keyword>
<dbReference type="InterPro" id="IPR003439">
    <property type="entry name" value="ABC_transporter-like_ATP-bd"/>
</dbReference>
<organism evidence="8 9">
    <name type="scientific">Enterococcus faecium</name>
    <name type="common">Streptococcus faecium</name>
    <dbReference type="NCBI Taxonomy" id="1352"/>
    <lineage>
        <taxon>Bacteria</taxon>
        <taxon>Bacillati</taxon>
        <taxon>Bacillota</taxon>
        <taxon>Bacilli</taxon>
        <taxon>Lactobacillales</taxon>
        <taxon>Enterococcaceae</taxon>
        <taxon>Enterococcus</taxon>
    </lineage>
</organism>
<evidence type="ECO:0000256" key="3">
    <source>
        <dbReference type="ARBA" id="ARBA00022741"/>
    </source>
</evidence>
<keyword evidence="4 6" id="KW-0067">ATP-binding</keyword>
<dbReference type="Proteomes" id="UP000275747">
    <property type="component" value="Chromosome"/>
</dbReference>
<evidence type="ECO:0000313" key="8">
    <source>
        <dbReference type="EMBL" id="OTN93353.1"/>
    </source>
</evidence>
<dbReference type="RefSeq" id="WP_002400572.1">
    <property type="nucleotide sequence ID" value="NZ_CAKMCQ010000004.1"/>
</dbReference>
<evidence type="ECO:0000313" key="9">
    <source>
        <dbReference type="Proteomes" id="UP000194885"/>
    </source>
</evidence>
<evidence type="ECO:0000313" key="7">
    <source>
        <dbReference type="EMBL" id="KAA0690445.1"/>
    </source>
</evidence>
<dbReference type="InterPro" id="IPR027417">
    <property type="entry name" value="P-loop_NTPase"/>
</dbReference>
<evidence type="ECO:0000256" key="2">
    <source>
        <dbReference type="ARBA" id="ARBA00022448"/>
    </source>
</evidence>
<dbReference type="Proteomes" id="UP000194885">
    <property type="component" value="Unassembled WGS sequence"/>
</dbReference>
<name>A0A242BCX5_ENTFC</name>
<sequence>MNNHLSIHSLSKKYKNSSNFANKNITIVFSPGEIVAVTGHNGAGKTTFLNQIIGVTKPTSGSITFQGHSLDKNWKMARQFAAMMPQFHAPLDGVTMQQSIEAILRIRGFNKSDTQTHVIEIMQELKISKWAHVQGQKLSGGLQRLTSFAMSIVAPPPILLLDEPTNDVDPIRRKIIWNSLRKLAQKGHIVIVVTHNLLEVDQYADRYLLFDKGTLIKDAYVRESLEKTLIQMHLVLFSEKEFEMQELPRNIGCILQKGELRYDITLSQEQVVDAMIWINEKISSREVTNYSLSPQTLENTYGGLTNEK</sequence>
<evidence type="ECO:0000256" key="4">
    <source>
        <dbReference type="ARBA" id="ARBA00022840"/>
    </source>
</evidence>
<evidence type="ECO:0000313" key="10">
    <source>
        <dbReference type="Proteomes" id="UP000275747"/>
    </source>
</evidence>
<dbReference type="PROSITE" id="PS50893">
    <property type="entry name" value="ABC_TRANSPORTER_2"/>
    <property type="match status" value="1"/>
</dbReference>
<dbReference type="GO" id="GO:0005524">
    <property type="term" value="F:ATP binding"/>
    <property type="evidence" value="ECO:0007669"/>
    <property type="project" value="UniProtKB-KW"/>
</dbReference>
<dbReference type="EMBL" id="QOVC01000006">
    <property type="protein sequence ID" value="KAA0690445.1"/>
    <property type="molecule type" value="Genomic_DNA"/>
</dbReference>
<evidence type="ECO:0000259" key="5">
    <source>
        <dbReference type="PROSITE" id="PS50893"/>
    </source>
</evidence>
<protein>
    <submittedName>
        <fullName evidence="6">ABC transporter ATP-binding protein</fullName>
    </submittedName>
</protein>